<evidence type="ECO:0000256" key="5">
    <source>
        <dbReference type="SAM" id="MobiDB-lite"/>
    </source>
</evidence>
<dbReference type="PANTHER" id="PTHR12911">
    <property type="entry name" value="SAD1/UNC-84-LIKE PROTEIN-RELATED"/>
    <property type="match status" value="1"/>
</dbReference>
<dbReference type="PANTHER" id="PTHR12911:SF8">
    <property type="entry name" value="KLAROID PROTEIN-RELATED"/>
    <property type="match status" value="1"/>
</dbReference>
<feature type="region of interest" description="Disordered" evidence="5">
    <location>
        <begin position="25"/>
        <end position="58"/>
    </location>
</feature>
<dbReference type="Gene3D" id="2.60.120.260">
    <property type="entry name" value="Galactose-binding domain-like"/>
    <property type="match status" value="1"/>
</dbReference>
<evidence type="ECO:0000256" key="3">
    <source>
        <dbReference type="ARBA" id="ARBA00022989"/>
    </source>
</evidence>
<dbReference type="GO" id="GO:0034993">
    <property type="term" value="C:meiotic nuclear membrane microtubule tethering complex"/>
    <property type="evidence" value="ECO:0007669"/>
    <property type="project" value="TreeGrafter"/>
</dbReference>
<gene>
    <name evidence="7" type="ORF">MVES_001433</name>
</gene>
<keyword evidence="3" id="KW-1133">Transmembrane helix</keyword>
<feature type="compositionally biased region" description="Polar residues" evidence="5">
    <location>
        <begin position="121"/>
        <end position="130"/>
    </location>
</feature>
<sequence>MLYIRPNISNDKLIFMHDELSGMDSLASHTRTPTARSDPSTRDRRKSDVPDASGWTSSLYSANNAHDASLVSSYYLRSQQPESALAEDASESFGLDDASTSHVFQGLGSLLRGAQRPPHTPRSSLRNGSRFSDADDYTNEDAFMDQVDTQYQARSAKAKRVHTPGKPSVMSPTKTPRIPGFFQFFNAKEKEDGEQKWSFFGNNAPPPPQPPNVGTKEGHGDVPHTTFVSSSPSFWPRLLLLLCVGAALYHLIASMSPSFPFRKRSSNPWLDASIPSDDIWRRVDAVETAMNKLWHSFGDLGTDFKQAQGKLAGRIQSLEERAALTSTVHALENDIRTLQSAQKDTIAHLVENKKQSEAVAARLAVVEQKAVSVRSRGAVANDALEAVHAKIADLEVRLSRAAHQAAMADDAAADAKRMLAPLRDFVPEHMPVRIDTRTKRLHIDPAFWQELRKVFGDAHRSVSNEKPGSWSAFLDANRGKLESLFSDALHSRLASGILLDRDSFLALMQAELARAKAELSARFNENVHGIQNEILAKVRDQQDMYERSGSWSKPHTLEDDVPSDSASVRTLIDAAIAQYAADQIARADFAQYSAGGRVIPTLTSPTHEMRMGGADVFSVSSFLRSFIPLPPLGGRSSSSYTVRGRMPVVALHHDNAPGMCWPFSGTHGQLGIQLVRKIHVEAVTVDHISNVLALDGLASAPRDMEVWGILDTEEERRQLVRWRRERQATQWQRESTQEPTPVPPSPSHVFLGSFRYDISRGAPPVQTFPITLEAASLPLAFRVVQLNVLSNHGLRDFTCVYRVRVHGAPADHS</sequence>
<evidence type="ECO:0000256" key="1">
    <source>
        <dbReference type="ARBA" id="ARBA00004370"/>
    </source>
</evidence>
<keyword evidence="8" id="KW-1185">Reference proteome</keyword>
<dbReference type="PROSITE" id="PS51469">
    <property type="entry name" value="SUN"/>
    <property type="match status" value="1"/>
</dbReference>
<evidence type="ECO:0000313" key="8">
    <source>
        <dbReference type="Proteomes" id="UP000232875"/>
    </source>
</evidence>
<feature type="compositionally biased region" description="Polar residues" evidence="5">
    <location>
        <begin position="27"/>
        <end position="38"/>
    </location>
</feature>
<keyword evidence="2" id="KW-0812">Transmembrane</keyword>
<proteinExistence type="predicted"/>
<feature type="compositionally biased region" description="Basic and acidic residues" evidence="5">
    <location>
        <begin position="39"/>
        <end position="49"/>
    </location>
</feature>
<dbReference type="Pfam" id="PF07738">
    <property type="entry name" value="Sad1_UNC"/>
    <property type="match status" value="2"/>
</dbReference>
<dbReference type="STRING" id="2020962.A0A2N1JCG2"/>
<dbReference type="AlphaFoldDB" id="A0A2N1JCG2"/>
<feature type="domain" description="SUN" evidence="6">
    <location>
        <begin position="595"/>
        <end position="810"/>
    </location>
</feature>
<accession>A0A2N1JCG2</accession>
<dbReference type="GO" id="GO:0043495">
    <property type="term" value="F:protein-membrane adaptor activity"/>
    <property type="evidence" value="ECO:0007669"/>
    <property type="project" value="TreeGrafter"/>
</dbReference>
<keyword evidence="4" id="KW-0472">Membrane</keyword>
<reference evidence="7 8" key="1">
    <citation type="submission" date="2017-10" db="EMBL/GenBank/DDBJ databases">
        <title>A novel species of cold-tolerant Malassezia isolated from bats.</title>
        <authorList>
            <person name="Lorch J.M."/>
            <person name="Palmer J.M."/>
            <person name="Vanderwolf K.J."/>
            <person name="Schmidt K.Z."/>
            <person name="Verant M.L."/>
            <person name="Weller T.J."/>
            <person name="Blehert D.S."/>
        </authorList>
    </citation>
    <scope>NUCLEOTIDE SEQUENCE [LARGE SCALE GENOMIC DNA]</scope>
    <source>
        <strain evidence="7 8">NWHC:44797-103</strain>
    </source>
</reference>
<name>A0A2N1JCG2_9BASI</name>
<organism evidence="7 8">
    <name type="scientific">Malassezia vespertilionis</name>
    <dbReference type="NCBI Taxonomy" id="2020962"/>
    <lineage>
        <taxon>Eukaryota</taxon>
        <taxon>Fungi</taxon>
        <taxon>Dikarya</taxon>
        <taxon>Basidiomycota</taxon>
        <taxon>Ustilaginomycotina</taxon>
        <taxon>Malasseziomycetes</taxon>
        <taxon>Malasseziales</taxon>
        <taxon>Malasseziaceae</taxon>
        <taxon>Malassezia</taxon>
    </lineage>
</organism>
<dbReference type="Proteomes" id="UP000232875">
    <property type="component" value="Unassembled WGS sequence"/>
</dbReference>
<evidence type="ECO:0000313" key="7">
    <source>
        <dbReference type="EMBL" id="PKI84235.1"/>
    </source>
</evidence>
<protein>
    <recommendedName>
        <fullName evidence="6">SUN domain-containing protein</fullName>
    </recommendedName>
</protein>
<dbReference type="InterPro" id="IPR045119">
    <property type="entry name" value="SUN1-5"/>
</dbReference>
<evidence type="ECO:0000259" key="6">
    <source>
        <dbReference type="PROSITE" id="PS51469"/>
    </source>
</evidence>
<dbReference type="OrthoDB" id="342281at2759"/>
<evidence type="ECO:0000256" key="2">
    <source>
        <dbReference type="ARBA" id="ARBA00022692"/>
    </source>
</evidence>
<dbReference type="EMBL" id="KZ454989">
    <property type="protein sequence ID" value="PKI84235.1"/>
    <property type="molecule type" value="Genomic_DNA"/>
</dbReference>
<comment type="subcellular location">
    <subcellularLocation>
        <location evidence="1">Membrane</location>
    </subcellularLocation>
</comment>
<feature type="region of interest" description="Disordered" evidence="5">
    <location>
        <begin position="110"/>
        <end position="136"/>
    </location>
</feature>
<evidence type="ECO:0000256" key="4">
    <source>
        <dbReference type="ARBA" id="ARBA00023136"/>
    </source>
</evidence>
<dbReference type="InterPro" id="IPR012919">
    <property type="entry name" value="SUN_dom"/>
</dbReference>